<evidence type="ECO:0000256" key="7">
    <source>
        <dbReference type="ARBA" id="ARBA00023242"/>
    </source>
</evidence>
<evidence type="ECO:0000256" key="6">
    <source>
        <dbReference type="ARBA" id="ARBA00022842"/>
    </source>
</evidence>
<comment type="catalytic activity">
    <reaction evidence="8">
        <text>RNA(n) + a ribonucleoside 5'-triphosphate = RNA(n+1) + diphosphate</text>
        <dbReference type="Rhea" id="RHEA:21248"/>
        <dbReference type="Rhea" id="RHEA-COMP:14527"/>
        <dbReference type="Rhea" id="RHEA-COMP:17342"/>
        <dbReference type="ChEBI" id="CHEBI:33019"/>
        <dbReference type="ChEBI" id="CHEBI:61557"/>
        <dbReference type="ChEBI" id="CHEBI:140395"/>
        <dbReference type="EC" id="2.7.7.6"/>
    </reaction>
</comment>
<keyword evidence="6" id="KW-0460">Magnesium</keyword>
<dbReference type="EMBL" id="CAKOGL010000014">
    <property type="protein sequence ID" value="CAH2094862.1"/>
    <property type="molecule type" value="Genomic_DNA"/>
</dbReference>
<dbReference type="Gene3D" id="1.10.150.390">
    <property type="match status" value="1"/>
</dbReference>
<dbReference type="PANTHER" id="PTHR48446:SF1">
    <property type="entry name" value="DNA-DIRECTED RNA POLYMERASE SUBUNIT BETA' N-TERMINAL SECTION"/>
    <property type="match status" value="1"/>
</dbReference>
<dbReference type="FunFam" id="1.10.150.390:FF:000004">
    <property type="entry name" value="DNA-directed RNA polymerase subunit"/>
    <property type="match status" value="1"/>
</dbReference>
<sequence length="461" mass="50878">MDKEEESLDGDGIELAAKETLALDDFKTCPDEFKAELLNFLKTVANKVRNVRARYAMCGDVVNQLERLTLTQLVQFIRICHDKYQRSIIEPGTAVGALAAQSIGEPGTQMTLKTFHFAGVASMNITQGVPRVKEIINASRVISTPIITAELMDPYDQEFARRVKGRIEKTTLGEITREIEDVYLPHECFLLVRLDAERIRLLCLEVDVHSIVYSICTSKLKLKAGNVEAISNWAIKVYPEPSKHGGWLNMAIEQLLRQLPSVVVKGLPKVSRAVIACDDTGSATKYKLCVEGDGLRDVMATYGVDARKTSSNNILEVYNTLGIEAAVSTIISEIQAVMEGHGMAVDRRHVALLAAQMCARGEVLGITRYGLARMKESVLNLASFEKTADHLFDAAYYGQRDRIEGVSECIILGVPAGIGTGVLQLLHDHAHGHQAAPAPSEPLPQRKLLFDNPEYHPSIWE</sequence>
<comment type="similarity">
    <text evidence="2">Belongs to the RNA polymerase beta' chain family.</text>
</comment>
<evidence type="ECO:0000256" key="4">
    <source>
        <dbReference type="ARBA" id="ARBA00022723"/>
    </source>
</evidence>
<evidence type="ECO:0000313" key="11">
    <source>
        <dbReference type="Proteomes" id="UP001153954"/>
    </source>
</evidence>
<dbReference type="InterPro" id="IPR007081">
    <property type="entry name" value="RNA_pol_Rpb1_5"/>
</dbReference>
<name>A0AAU9U9P9_EUPED</name>
<keyword evidence="5" id="KW-0862">Zinc</keyword>
<feature type="domain" description="RNA polymerase Rpb1" evidence="9">
    <location>
        <begin position="75"/>
        <end position="378"/>
    </location>
</feature>
<dbReference type="AlphaFoldDB" id="A0AAU9U9P9"/>
<dbReference type="InterPro" id="IPR035698">
    <property type="entry name" value="RNAP_III_Rpc1_C"/>
</dbReference>
<evidence type="ECO:0000256" key="3">
    <source>
        <dbReference type="ARBA" id="ARBA00012418"/>
    </source>
</evidence>
<dbReference type="InterPro" id="IPR015700">
    <property type="entry name" value="RPC1"/>
</dbReference>
<evidence type="ECO:0000256" key="8">
    <source>
        <dbReference type="ARBA" id="ARBA00048552"/>
    </source>
</evidence>
<dbReference type="PANTHER" id="PTHR48446">
    <property type="entry name" value="DNA-DIRECTED RNA POLYMERASE SUBUNIT BETA' N-TERMINAL SECTION"/>
    <property type="match status" value="1"/>
</dbReference>
<evidence type="ECO:0000256" key="1">
    <source>
        <dbReference type="ARBA" id="ARBA00004123"/>
    </source>
</evidence>
<dbReference type="EC" id="2.7.7.6" evidence="3"/>
<evidence type="ECO:0000256" key="5">
    <source>
        <dbReference type="ARBA" id="ARBA00022833"/>
    </source>
</evidence>
<accession>A0AAU9U9P9</accession>
<dbReference type="SUPFAM" id="SSF64484">
    <property type="entry name" value="beta and beta-prime subunits of DNA dependent RNA-polymerase"/>
    <property type="match status" value="1"/>
</dbReference>
<keyword evidence="11" id="KW-1185">Reference proteome</keyword>
<dbReference type="Proteomes" id="UP001153954">
    <property type="component" value="Unassembled WGS sequence"/>
</dbReference>
<dbReference type="Pfam" id="PF04998">
    <property type="entry name" value="RNA_pol_Rpb1_5"/>
    <property type="match status" value="1"/>
</dbReference>
<proteinExistence type="inferred from homology"/>
<dbReference type="GO" id="GO:0003899">
    <property type="term" value="F:DNA-directed RNA polymerase activity"/>
    <property type="evidence" value="ECO:0007669"/>
    <property type="project" value="UniProtKB-EC"/>
</dbReference>
<comment type="caution">
    <text evidence="10">The sequence shown here is derived from an EMBL/GenBank/DDBJ whole genome shotgun (WGS) entry which is preliminary data.</text>
</comment>
<evidence type="ECO:0000313" key="10">
    <source>
        <dbReference type="EMBL" id="CAH2094862.1"/>
    </source>
</evidence>
<keyword evidence="7" id="KW-0539">Nucleus</keyword>
<dbReference type="GO" id="GO:0003677">
    <property type="term" value="F:DNA binding"/>
    <property type="evidence" value="ECO:0007669"/>
    <property type="project" value="InterPro"/>
</dbReference>
<keyword evidence="4" id="KW-0479">Metal-binding</keyword>
<evidence type="ECO:0000256" key="2">
    <source>
        <dbReference type="ARBA" id="ARBA00006460"/>
    </source>
</evidence>
<protein>
    <recommendedName>
        <fullName evidence="3">DNA-directed RNA polymerase</fullName>
        <ecNumber evidence="3">2.7.7.6</ecNumber>
    </recommendedName>
</protein>
<dbReference type="GO" id="GO:0046872">
    <property type="term" value="F:metal ion binding"/>
    <property type="evidence" value="ECO:0007669"/>
    <property type="project" value="UniProtKB-KW"/>
</dbReference>
<comment type="subcellular location">
    <subcellularLocation>
        <location evidence="1">Nucleus</location>
    </subcellularLocation>
</comment>
<gene>
    <name evidence="10" type="ORF">EEDITHA_LOCUS10389</name>
</gene>
<reference evidence="10" key="1">
    <citation type="submission" date="2022-03" db="EMBL/GenBank/DDBJ databases">
        <authorList>
            <person name="Tunstrom K."/>
        </authorList>
    </citation>
    <scope>NUCLEOTIDE SEQUENCE</scope>
</reference>
<dbReference type="GO" id="GO:0005634">
    <property type="term" value="C:nucleus"/>
    <property type="evidence" value="ECO:0007669"/>
    <property type="project" value="UniProtKB-SubCell"/>
</dbReference>
<dbReference type="CDD" id="cd02736">
    <property type="entry name" value="RNAP_III_Rpc1_C"/>
    <property type="match status" value="1"/>
</dbReference>
<evidence type="ECO:0000259" key="9">
    <source>
        <dbReference type="Pfam" id="PF04998"/>
    </source>
</evidence>
<organism evidence="10 11">
    <name type="scientific">Euphydryas editha</name>
    <name type="common">Edith's checkerspot</name>
    <dbReference type="NCBI Taxonomy" id="104508"/>
    <lineage>
        <taxon>Eukaryota</taxon>
        <taxon>Metazoa</taxon>
        <taxon>Ecdysozoa</taxon>
        <taxon>Arthropoda</taxon>
        <taxon>Hexapoda</taxon>
        <taxon>Insecta</taxon>
        <taxon>Pterygota</taxon>
        <taxon>Neoptera</taxon>
        <taxon>Endopterygota</taxon>
        <taxon>Lepidoptera</taxon>
        <taxon>Glossata</taxon>
        <taxon>Ditrysia</taxon>
        <taxon>Papilionoidea</taxon>
        <taxon>Nymphalidae</taxon>
        <taxon>Nymphalinae</taxon>
        <taxon>Euphydryas</taxon>
    </lineage>
</organism>
<dbReference type="GO" id="GO:0006351">
    <property type="term" value="P:DNA-templated transcription"/>
    <property type="evidence" value="ECO:0007669"/>
    <property type="project" value="InterPro"/>
</dbReference>